<keyword evidence="1 3" id="KW-0413">Isomerase</keyword>
<dbReference type="Proteomes" id="UP001216579">
    <property type="component" value="Unassembled WGS sequence"/>
</dbReference>
<dbReference type="Pfam" id="PF23716">
    <property type="entry name" value="DUF7158"/>
    <property type="match status" value="1"/>
</dbReference>
<dbReference type="EMBL" id="JARJBC010000031">
    <property type="protein sequence ID" value="MDF3293893.1"/>
    <property type="molecule type" value="Genomic_DNA"/>
</dbReference>
<dbReference type="SUPFAM" id="SSF54534">
    <property type="entry name" value="FKBP-like"/>
    <property type="match status" value="1"/>
</dbReference>
<keyword evidence="4" id="KW-1185">Reference proteome</keyword>
<proteinExistence type="predicted"/>
<evidence type="ECO:0000256" key="1">
    <source>
        <dbReference type="PROSITE-ProRule" id="PRU00278"/>
    </source>
</evidence>
<dbReference type="Pfam" id="PF13145">
    <property type="entry name" value="Rotamase_2"/>
    <property type="match status" value="1"/>
</dbReference>
<gene>
    <name evidence="3" type="ORF">P3G67_32715</name>
</gene>
<dbReference type="Gene3D" id="3.10.50.40">
    <property type="match status" value="1"/>
</dbReference>
<dbReference type="GO" id="GO:0016853">
    <property type="term" value="F:isomerase activity"/>
    <property type="evidence" value="ECO:0007669"/>
    <property type="project" value="UniProtKB-KW"/>
</dbReference>
<comment type="caution">
    <text evidence="3">The sequence shown here is derived from an EMBL/GenBank/DDBJ whole genome shotgun (WGS) entry which is preliminary data.</text>
</comment>
<dbReference type="RefSeq" id="WP_276096737.1">
    <property type="nucleotide sequence ID" value="NZ_JARJBC010000031.1"/>
</dbReference>
<sequence length="246" mass="26621">MSAAGQVVARVGGSVITTVELDERLAAIRNGPLGPRLPKDGTPAGVRLRRWVAQLLASEALLLHEAGHSVPSHDGSHPALDRAARALFDRVTADVMVSEAELFRYYRDNLDLWARPERRTVRQAVRNTRAQAAAVRRDDLGAPETLTRGQLSGPFEDAVFGAAPGAWIGPVRTVFGWHVAVLDGVEQGAVLPYDAVRESIHDDLLSAARGQAFDDWLAGRRAALIHLSPGYEHPGDPSLPDAVHRH</sequence>
<dbReference type="PANTHER" id="PTHR47245:SF2">
    <property type="entry name" value="PEPTIDYL-PROLYL CIS-TRANS ISOMERASE HP_0175-RELATED"/>
    <property type="match status" value="1"/>
</dbReference>
<accession>A0ABT5ZVP2</accession>
<dbReference type="PROSITE" id="PS50198">
    <property type="entry name" value="PPIC_PPIASE_2"/>
    <property type="match status" value="1"/>
</dbReference>
<evidence type="ECO:0000259" key="2">
    <source>
        <dbReference type="PROSITE" id="PS50198"/>
    </source>
</evidence>
<evidence type="ECO:0000313" key="3">
    <source>
        <dbReference type="EMBL" id="MDF3293893.1"/>
    </source>
</evidence>
<dbReference type="InterPro" id="IPR000297">
    <property type="entry name" value="PPIase_PpiC"/>
</dbReference>
<reference evidence="3 4" key="1">
    <citation type="submission" date="2023-03" db="EMBL/GenBank/DDBJ databases">
        <title>Draft genome sequence of Streptomyces sp. RB6PN23 isolated from peat swamp forest in Thailand.</title>
        <authorList>
            <person name="Klaysubun C."/>
            <person name="Duangmal K."/>
        </authorList>
    </citation>
    <scope>NUCLEOTIDE SEQUENCE [LARGE SCALE GENOMIC DNA]</scope>
    <source>
        <strain evidence="3 4">RB6PN23</strain>
    </source>
</reference>
<dbReference type="SUPFAM" id="SSF109998">
    <property type="entry name" value="Triger factor/SurA peptide-binding domain-like"/>
    <property type="match status" value="1"/>
</dbReference>
<dbReference type="InterPro" id="IPR055582">
    <property type="entry name" value="DUF7158"/>
</dbReference>
<feature type="domain" description="PpiC" evidence="2">
    <location>
        <begin position="95"/>
        <end position="184"/>
    </location>
</feature>
<dbReference type="InterPro" id="IPR027304">
    <property type="entry name" value="Trigger_fact/SurA_dom_sf"/>
</dbReference>
<keyword evidence="1" id="KW-0697">Rotamase</keyword>
<name>A0ABT5ZVP2_9ACTN</name>
<dbReference type="InterPro" id="IPR050245">
    <property type="entry name" value="PrsA_foldase"/>
</dbReference>
<evidence type="ECO:0000313" key="4">
    <source>
        <dbReference type="Proteomes" id="UP001216579"/>
    </source>
</evidence>
<dbReference type="InterPro" id="IPR046357">
    <property type="entry name" value="PPIase_dom_sf"/>
</dbReference>
<protein>
    <submittedName>
        <fullName evidence="3">Peptidylprolyl isomerase</fullName>
    </submittedName>
</protein>
<dbReference type="PANTHER" id="PTHR47245">
    <property type="entry name" value="PEPTIDYLPROLYL ISOMERASE"/>
    <property type="match status" value="1"/>
</dbReference>
<organism evidence="3 4">
    <name type="scientific">Streptomyces silvisoli</name>
    <dbReference type="NCBI Taxonomy" id="3034235"/>
    <lineage>
        <taxon>Bacteria</taxon>
        <taxon>Bacillati</taxon>
        <taxon>Actinomycetota</taxon>
        <taxon>Actinomycetes</taxon>
        <taxon>Kitasatosporales</taxon>
        <taxon>Streptomycetaceae</taxon>
        <taxon>Streptomyces</taxon>
    </lineage>
</organism>